<dbReference type="EMBL" id="CM002923">
    <property type="protein sequence ID" value="KGN61540.1"/>
    <property type="molecule type" value="Genomic_DNA"/>
</dbReference>
<evidence type="ECO:0000313" key="1">
    <source>
        <dbReference type="EMBL" id="KGN61540.1"/>
    </source>
</evidence>
<reference evidence="1 2" key="4">
    <citation type="journal article" date="2011" name="BMC Genomics">
        <title>RNA-Seq improves annotation of protein-coding genes in the cucumber genome.</title>
        <authorList>
            <person name="Li Z."/>
            <person name="Zhang Z."/>
            <person name="Yan P."/>
            <person name="Huang S."/>
            <person name="Fei Z."/>
            <person name="Lin K."/>
        </authorList>
    </citation>
    <scope>NUCLEOTIDE SEQUENCE [LARGE SCALE GENOMIC DNA]</scope>
    <source>
        <strain evidence="2">cv. 9930</strain>
    </source>
</reference>
<name>A0A0A0LI35_CUCSA</name>
<reference evidence="1 2" key="3">
    <citation type="journal article" date="2010" name="BMC Genomics">
        <title>Transcriptome sequencing and comparative analysis of cucumber flowers with different sex types.</title>
        <authorList>
            <person name="Guo S."/>
            <person name="Zheng Y."/>
            <person name="Joung J.G."/>
            <person name="Liu S."/>
            <person name="Zhang Z."/>
            <person name="Crasta O.R."/>
            <person name="Sobral B.W."/>
            <person name="Xu Y."/>
            <person name="Huang S."/>
            <person name="Fei Z."/>
        </authorList>
    </citation>
    <scope>NUCLEOTIDE SEQUENCE [LARGE SCALE GENOMIC DNA]</scope>
    <source>
        <strain evidence="2">cv. 9930</strain>
    </source>
</reference>
<gene>
    <name evidence="1" type="ORF">Csa_2G166180</name>
</gene>
<dbReference type="Gramene" id="KGN61540">
    <property type="protein sequence ID" value="KGN61540"/>
    <property type="gene ID" value="Csa_2G166180"/>
</dbReference>
<dbReference type="PANTHER" id="PTHR33873:SF15">
    <property type="entry name" value="TRANSCRIPTION FACTOR VOZ2"/>
    <property type="match status" value="1"/>
</dbReference>
<sequence>MSIYFLDLRSAKCLFYEGLPEMIPILRPGEIDLKDGPLFAALQAKTQAKEVEIPICWNTRM</sequence>
<dbReference type="Proteomes" id="UP000029981">
    <property type="component" value="Chromosome 2"/>
</dbReference>
<protein>
    <submittedName>
        <fullName evidence="1">Uncharacterized protein</fullName>
    </submittedName>
</protein>
<dbReference type="PANTHER" id="PTHR33873">
    <property type="entry name" value="TRANSCRIPTION FACTOR VOZ1"/>
    <property type="match status" value="1"/>
</dbReference>
<reference evidence="1 2" key="2">
    <citation type="journal article" date="2009" name="PLoS ONE">
        <title>An integrated genetic and cytogenetic map of the cucumber genome.</title>
        <authorList>
            <person name="Ren Y."/>
            <person name="Zhang Z."/>
            <person name="Liu J."/>
            <person name="Staub J.E."/>
            <person name="Han Y."/>
            <person name="Cheng Z."/>
            <person name="Li X."/>
            <person name="Lu J."/>
            <person name="Miao H."/>
            <person name="Kang H."/>
            <person name="Xie B."/>
            <person name="Gu X."/>
            <person name="Wang X."/>
            <person name="Du Y."/>
            <person name="Jin W."/>
            <person name="Huang S."/>
        </authorList>
    </citation>
    <scope>NUCLEOTIDE SEQUENCE [LARGE SCALE GENOMIC DNA]</scope>
    <source>
        <strain evidence="2">cv. 9930</strain>
    </source>
</reference>
<dbReference type="InterPro" id="IPR039277">
    <property type="entry name" value="VOZ1/VOZ2"/>
</dbReference>
<accession>A0A0A0LI35</accession>
<reference evidence="1 2" key="1">
    <citation type="journal article" date="2009" name="Nat. Genet.">
        <title>The genome of the cucumber, Cucumis sativus L.</title>
        <authorList>
            <person name="Huang S."/>
            <person name="Li R."/>
            <person name="Zhang Z."/>
            <person name="Li L."/>
            <person name="Gu X."/>
            <person name="Fan W."/>
            <person name="Lucas W.J."/>
            <person name="Wang X."/>
            <person name="Xie B."/>
            <person name="Ni P."/>
            <person name="Ren Y."/>
            <person name="Zhu H."/>
            <person name="Li J."/>
            <person name="Lin K."/>
            <person name="Jin W."/>
            <person name="Fei Z."/>
            <person name="Li G."/>
            <person name="Staub J."/>
            <person name="Kilian A."/>
            <person name="van der Vossen E.A."/>
            <person name="Wu Y."/>
            <person name="Guo J."/>
            <person name="He J."/>
            <person name="Jia Z."/>
            <person name="Ren Y."/>
            <person name="Tian G."/>
            <person name="Lu Y."/>
            <person name="Ruan J."/>
            <person name="Qian W."/>
            <person name="Wang M."/>
            <person name="Huang Q."/>
            <person name="Li B."/>
            <person name="Xuan Z."/>
            <person name="Cao J."/>
            <person name="Asan"/>
            <person name="Wu Z."/>
            <person name="Zhang J."/>
            <person name="Cai Q."/>
            <person name="Bai Y."/>
            <person name="Zhao B."/>
            <person name="Han Y."/>
            <person name="Li Y."/>
            <person name="Li X."/>
            <person name="Wang S."/>
            <person name="Shi Q."/>
            <person name="Liu S."/>
            <person name="Cho W.K."/>
            <person name="Kim J.Y."/>
            <person name="Xu Y."/>
            <person name="Heller-Uszynska K."/>
            <person name="Miao H."/>
            <person name="Cheng Z."/>
            <person name="Zhang S."/>
            <person name="Wu J."/>
            <person name="Yang Y."/>
            <person name="Kang H."/>
            <person name="Li M."/>
            <person name="Liang H."/>
            <person name="Ren X."/>
            <person name="Shi Z."/>
            <person name="Wen M."/>
            <person name="Jian M."/>
            <person name="Yang H."/>
            <person name="Zhang G."/>
            <person name="Yang Z."/>
            <person name="Chen R."/>
            <person name="Liu S."/>
            <person name="Li J."/>
            <person name="Ma L."/>
            <person name="Liu H."/>
            <person name="Zhou Y."/>
            <person name="Zhao J."/>
            <person name="Fang X."/>
            <person name="Li G."/>
            <person name="Fang L."/>
            <person name="Li Y."/>
            <person name="Liu D."/>
            <person name="Zheng H."/>
            <person name="Zhang Y."/>
            <person name="Qin N."/>
            <person name="Li Z."/>
            <person name="Yang G."/>
            <person name="Yang S."/>
            <person name="Bolund L."/>
            <person name="Kristiansen K."/>
            <person name="Zheng H."/>
            <person name="Li S."/>
            <person name="Zhang X."/>
            <person name="Yang H."/>
            <person name="Wang J."/>
            <person name="Sun R."/>
            <person name="Zhang B."/>
            <person name="Jiang S."/>
            <person name="Wang J."/>
            <person name="Du Y."/>
            <person name="Li S."/>
        </authorList>
    </citation>
    <scope>NUCLEOTIDE SEQUENCE [LARGE SCALE GENOMIC DNA]</scope>
    <source>
        <strain evidence="2">cv. 9930</strain>
    </source>
</reference>
<dbReference type="AlphaFoldDB" id="A0A0A0LI35"/>
<keyword evidence="2" id="KW-1185">Reference proteome</keyword>
<organism evidence="1 2">
    <name type="scientific">Cucumis sativus</name>
    <name type="common">Cucumber</name>
    <dbReference type="NCBI Taxonomy" id="3659"/>
    <lineage>
        <taxon>Eukaryota</taxon>
        <taxon>Viridiplantae</taxon>
        <taxon>Streptophyta</taxon>
        <taxon>Embryophyta</taxon>
        <taxon>Tracheophyta</taxon>
        <taxon>Spermatophyta</taxon>
        <taxon>Magnoliopsida</taxon>
        <taxon>eudicotyledons</taxon>
        <taxon>Gunneridae</taxon>
        <taxon>Pentapetalae</taxon>
        <taxon>rosids</taxon>
        <taxon>fabids</taxon>
        <taxon>Cucurbitales</taxon>
        <taxon>Cucurbitaceae</taxon>
        <taxon>Benincaseae</taxon>
        <taxon>Cucumis</taxon>
    </lineage>
</organism>
<evidence type="ECO:0000313" key="2">
    <source>
        <dbReference type="Proteomes" id="UP000029981"/>
    </source>
</evidence>
<dbReference type="GO" id="GO:0006355">
    <property type="term" value="P:regulation of DNA-templated transcription"/>
    <property type="evidence" value="ECO:0007669"/>
    <property type="project" value="InterPro"/>
</dbReference>
<dbReference type="GO" id="GO:0048578">
    <property type="term" value="P:positive regulation of long-day photoperiodism, flowering"/>
    <property type="evidence" value="ECO:0007669"/>
    <property type="project" value="InterPro"/>
</dbReference>
<dbReference type="STRING" id="3659.A0A0A0LI35"/>
<proteinExistence type="predicted"/>